<feature type="transmembrane region" description="Helical" evidence="7">
    <location>
        <begin position="70"/>
        <end position="91"/>
    </location>
</feature>
<dbReference type="InterPro" id="IPR050809">
    <property type="entry name" value="UgpAE/MalFG_permease"/>
</dbReference>
<feature type="transmembrane region" description="Helical" evidence="7">
    <location>
        <begin position="261"/>
        <end position="286"/>
    </location>
</feature>
<dbReference type="Proteomes" id="UP000295565">
    <property type="component" value="Unassembled WGS sequence"/>
</dbReference>
<evidence type="ECO:0000256" key="4">
    <source>
        <dbReference type="ARBA" id="ARBA00022692"/>
    </source>
</evidence>
<name>A0A4R1K1F4_9GAMM</name>
<dbReference type="InterPro" id="IPR035906">
    <property type="entry name" value="MetI-like_sf"/>
</dbReference>
<dbReference type="PANTHER" id="PTHR43227">
    <property type="entry name" value="BLL4140 PROTEIN"/>
    <property type="match status" value="1"/>
</dbReference>
<feature type="domain" description="ABC transmembrane type-1" evidence="8">
    <location>
        <begin position="66"/>
        <end position="282"/>
    </location>
</feature>
<evidence type="ECO:0000256" key="1">
    <source>
        <dbReference type="ARBA" id="ARBA00004651"/>
    </source>
</evidence>
<dbReference type="PROSITE" id="PS50928">
    <property type="entry name" value="ABC_TM1"/>
    <property type="match status" value="1"/>
</dbReference>
<dbReference type="CDD" id="cd06261">
    <property type="entry name" value="TM_PBP2"/>
    <property type="match status" value="1"/>
</dbReference>
<evidence type="ECO:0000256" key="2">
    <source>
        <dbReference type="ARBA" id="ARBA00022448"/>
    </source>
</evidence>
<evidence type="ECO:0000313" key="10">
    <source>
        <dbReference type="Proteomes" id="UP000295565"/>
    </source>
</evidence>
<evidence type="ECO:0000313" key="9">
    <source>
        <dbReference type="EMBL" id="TCK57720.1"/>
    </source>
</evidence>
<dbReference type="Pfam" id="PF00528">
    <property type="entry name" value="BPD_transp_1"/>
    <property type="match status" value="1"/>
</dbReference>
<dbReference type="GO" id="GO:0005886">
    <property type="term" value="C:plasma membrane"/>
    <property type="evidence" value="ECO:0007669"/>
    <property type="project" value="UniProtKB-SubCell"/>
</dbReference>
<evidence type="ECO:0000256" key="7">
    <source>
        <dbReference type="RuleBase" id="RU363032"/>
    </source>
</evidence>
<sequence>MLNRSLLKNSLYILPALLIYSVFLLFPLIASLLISLTAWDGSGWPIFVGMQNFVAIFGDYQFWIAVGNNVILMLFYTLFPITLGLALCSFLNQLKGSKELTLLRALFFLPYVMPMAVLGVVWRWLYNPAFGPIDQFFRFIGMPQLAIAWLGDFTWALPATGMVAIWYFFGFCLVLFMAGIQRMDPSIHEAAELDGSSSWQKFKRITLPGLRPEIKVALILTVIASLKAFDLIFVMTRGGPGTSTLVTNMYMYQQGFDLRHFGYASAVAILSMLIIFIVNGLIHLMIRERRTC</sequence>
<dbReference type="SUPFAM" id="SSF161098">
    <property type="entry name" value="MetI-like"/>
    <property type="match status" value="1"/>
</dbReference>
<dbReference type="InterPro" id="IPR000515">
    <property type="entry name" value="MetI-like"/>
</dbReference>
<protein>
    <submittedName>
        <fullName evidence="9">Raffinose/stachyose/melibiose transport system permease protein</fullName>
    </submittedName>
</protein>
<keyword evidence="5 7" id="KW-1133">Transmembrane helix</keyword>
<evidence type="ECO:0000256" key="5">
    <source>
        <dbReference type="ARBA" id="ARBA00022989"/>
    </source>
</evidence>
<dbReference type="OrthoDB" id="8417460at2"/>
<feature type="transmembrane region" description="Helical" evidence="7">
    <location>
        <begin position="155"/>
        <end position="178"/>
    </location>
</feature>
<dbReference type="Gene3D" id="1.10.3720.10">
    <property type="entry name" value="MetI-like"/>
    <property type="match status" value="1"/>
</dbReference>
<comment type="similarity">
    <text evidence="7">Belongs to the binding-protein-dependent transport system permease family.</text>
</comment>
<keyword evidence="2 7" id="KW-0813">Transport</keyword>
<comment type="subcellular location">
    <subcellularLocation>
        <location evidence="1 7">Cell membrane</location>
        <topology evidence="1 7">Multi-pass membrane protein</topology>
    </subcellularLocation>
</comment>
<evidence type="ECO:0000259" key="8">
    <source>
        <dbReference type="PROSITE" id="PS50928"/>
    </source>
</evidence>
<evidence type="ECO:0000256" key="6">
    <source>
        <dbReference type="ARBA" id="ARBA00023136"/>
    </source>
</evidence>
<feature type="transmembrane region" description="Helical" evidence="7">
    <location>
        <begin position="103"/>
        <end position="125"/>
    </location>
</feature>
<dbReference type="AlphaFoldDB" id="A0A4R1K1F4"/>
<keyword evidence="6 7" id="KW-0472">Membrane</keyword>
<keyword evidence="10" id="KW-1185">Reference proteome</keyword>
<gene>
    <name evidence="9" type="ORF">EV690_1414</name>
</gene>
<proteinExistence type="inferred from homology"/>
<dbReference type="EMBL" id="SMGD01000012">
    <property type="protein sequence ID" value="TCK57720.1"/>
    <property type="molecule type" value="Genomic_DNA"/>
</dbReference>
<accession>A0A4R1K1F4</accession>
<reference evidence="9 10" key="1">
    <citation type="submission" date="2019-03" db="EMBL/GenBank/DDBJ databases">
        <title>Genomic Encyclopedia of Type Strains, Phase IV (KMG-IV): sequencing the most valuable type-strain genomes for metagenomic binning, comparative biology and taxonomic classification.</title>
        <authorList>
            <person name="Goeker M."/>
        </authorList>
    </citation>
    <scope>NUCLEOTIDE SEQUENCE [LARGE SCALE GENOMIC DNA]</scope>
    <source>
        <strain evidence="9 10">DSM 18577</strain>
    </source>
</reference>
<dbReference type="GO" id="GO:0055085">
    <property type="term" value="P:transmembrane transport"/>
    <property type="evidence" value="ECO:0007669"/>
    <property type="project" value="InterPro"/>
</dbReference>
<dbReference type="PANTHER" id="PTHR43227:SF11">
    <property type="entry name" value="BLL4140 PROTEIN"/>
    <property type="match status" value="1"/>
</dbReference>
<feature type="transmembrane region" description="Helical" evidence="7">
    <location>
        <begin position="216"/>
        <end position="235"/>
    </location>
</feature>
<keyword evidence="3" id="KW-1003">Cell membrane</keyword>
<feature type="transmembrane region" description="Helical" evidence="7">
    <location>
        <begin position="12"/>
        <end position="34"/>
    </location>
</feature>
<keyword evidence="4 7" id="KW-0812">Transmembrane</keyword>
<comment type="caution">
    <text evidence="9">The sequence shown here is derived from an EMBL/GenBank/DDBJ whole genome shotgun (WGS) entry which is preliminary data.</text>
</comment>
<organism evidence="9 10">
    <name type="scientific">Celerinatantimonas diazotrophica</name>
    <dbReference type="NCBI Taxonomy" id="412034"/>
    <lineage>
        <taxon>Bacteria</taxon>
        <taxon>Pseudomonadati</taxon>
        <taxon>Pseudomonadota</taxon>
        <taxon>Gammaproteobacteria</taxon>
        <taxon>Celerinatantimonadaceae</taxon>
        <taxon>Celerinatantimonas</taxon>
    </lineage>
</organism>
<dbReference type="RefSeq" id="WP_131912272.1">
    <property type="nucleotide sequence ID" value="NZ_OU594967.1"/>
</dbReference>
<evidence type="ECO:0000256" key="3">
    <source>
        <dbReference type="ARBA" id="ARBA00022475"/>
    </source>
</evidence>